<evidence type="ECO:0000313" key="3">
    <source>
        <dbReference type="Proteomes" id="UP000694044"/>
    </source>
</evidence>
<reference evidence="2" key="1">
    <citation type="submission" date="2021-02" db="EMBL/GenBank/DDBJ databases">
        <authorList>
            <person name="Palmer J.M."/>
        </authorList>
    </citation>
    <scope>NUCLEOTIDE SEQUENCE</scope>
    <source>
        <strain evidence="2">SCRP734</strain>
    </source>
</reference>
<keyword evidence="3" id="KW-1185">Reference proteome</keyword>
<protein>
    <submittedName>
        <fullName evidence="2">Uncharacterized protein</fullName>
    </submittedName>
</protein>
<accession>A0A8T1WNA4</accession>
<feature type="compositionally biased region" description="Polar residues" evidence="1">
    <location>
        <begin position="25"/>
        <end position="37"/>
    </location>
</feature>
<organism evidence="2 3">
    <name type="scientific">Phytophthora pseudosyringae</name>
    <dbReference type="NCBI Taxonomy" id="221518"/>
    <lineage>
        <taxon>Eukaryota</taxon>
        <taxon>Sar</taxon>
        <taxon>Stramenopiles</taxon>
        <taxon>Oomycota</taxon>
        <taxon>Peronosporomycetes</taxon>
        <taxon>Peronosporales</taxon>
        <taxon>Peronosporaceae</taxon>
        <taxon>Phytophthora</taxon>
    </lineage>
</organism>
<evidence type="ECO:0000313" key="2">
    <source>
        <dbReference type="EMBL" id="KAG7393954.1"/>
    </source>
</evidence>
<gene>
    <name evidence="2" type="ORF">PHYPSEUDO_000131</name>
</gene>
<sequence>MPMTLPSRCVAGAYRGAGVLPCTDSSVESGQRGNDASQRVRARSEGGQLVMHSAGAWERTATDFKPERLLLPAETPALGWLCEKASLLRPGSPVLGARFRWRCRCRRRRRRFNS</sequence>
<name>A0A8T1WNA4_9STRA</name>
<proteinExistence type="predicted"/>
<feature type="region of interest" description="Disordered" evidence="1">
    <location>
        <begin position="25"/>
        <end position="46"/>
    </location>
</feature>
<evidence type="ECO:0000256" key="1">
    <source>
        <dbReference type="SAM" id="MobiDB-lite"/>
    </source>
</evidence>
<comment type="caution">
    <text evidence="2">The sequence shown here is derived from an EMBL/GenBank/DDBJ whole genome shotgun (WGS) entry which is preliminary data.</text>
</comment>
<dbReference type="AlphaFoldDB" id="A0A8T1WNA4"/>
<dbReference type="EMBL" id="JAGDFM010000001">
    <property type="protein sequence ID" value="KAG7393954.1"/>
    <property type="molecule type" value="Genomic_DNA"/>
</dbReference>
<dbReference type="Proteomes" id="UP000694044">
    <property type="component" value="Unassembled WGS sequence"/>
</dbReference>